<protein>
    <submittedName>
        <fullName evidence="8">Tyrosine-type recombinase/integrase</fullName>
    </submittedName>
</protein>
<evidence type="ECO:0000256" key="5">
    <source>
        <dbReference type="SAM" id="MobiDB-lite"/>
    </source>
</evidence>
<dbReference type="InterPro" id="IPR044068">
    <property type="entry name" value="CB"/>
</dbReference>
<feature type="region of interest" description="Disordered" evidence="5">
    <location>
        <begin position="296"/>
        <end position="317"/>
    </location>
</feature>
<keyword evidence="9" id="KW-1185">Reference proteome</keyword>
<dbReference type="PROSITE" id="PS51898">
    <property type="entry name" value="TYR_RECOMBINASE"/>
    <property type="match status" value="1"/>
</dbReference>
<accession>A0ABY4C4D9</accession>
<evidence type="ECO:0000256" key="3">
    <source>
        <dbReference type="ARBA" id="ARBA00023172"/>
    </source>
</evidence>
<evidence type="ECO:0000313" key="8">
    <source>
        <dbReference type="EMBL" id="UOE45287.1"/>
    </source>
</evidence>
<dbReference type="Gene3D" id="1.10.443.10">
    <property type="entry name" value="Intergrase catalytic core"/>
    <property type="match status" value="1"/>
</dbReference>
<evidence type="ECO:0000256" key="2">
    <source>
        <dbReference type="ARBA" id="ARBA00023125"/>
    </source>
</evidence>
<reference evidence="8 9" key="1">
    <citation type="submission" date="2022-03" db="EMBL/GenBank/DDBJ databases">
        <title>Mucilaginibacter sp. isolated from the gut of Protaetia brevitarsis seulensis larvae.</title>
        <authorList>
            <person name="Won M."/>
            <person name="Kim S.-J."/>
            <person name="Kwon S.-W."/>
        </authorList>
    </citation>
    <scope>NUCLEOTIDE SEQUENCE [LARGE SCALE GENOMIC DNA]</scope>
    <source>
        <strain evidence="8 9">CFWR-12</strain>
    </source>
</reference>
<gene>
    <name evidence="8" type="ORF">MTO99_05850</name>
</gene>
<organism evidence="8 9">
    <name type="scientific">Agromyces larvae</name>
    <dbReference type="NCBI Taxonomy" id="2929802"/>
    <lineage>
        <taxon>Bacteria</taxon>
        <taxon>Bacillati</taxon>
        <taxon>Actinomycetota</taxon>
        <taxon>Actinomycetes</taxon>
        <taxon>Micrococcales</taxon>
        <taxon>Microbacteriaceae</taxon>
        <taxon>Agromyces</taxon>
    </lineage>
</organism>
<dbReference type="InterPro" id="IPR013762">
    <property type="entry name" value="Integrase-like_cat_sf"/>
</dbReference>
<evidence type="ECO:0000313" key="9">
    <source>
        <dbReference type="Proteomes" id="UP000832097"/>
    </source>
</evidence>
<dbReference type="InterPro" id="IPR050090">
    <property type="entry name" value="Tyrosine_recombinase_XerCD"/>
</dbReference>
<evidence type="ECO:0000259" key="6">
    <source>
        <dbReference type="PROSITE" id="PS51898"/>
    </source>
</evidence>
<dbReference type="Gene3D" id="1.10.150.130">
    <property type="match status" value="2"/>
</dbReference>
<feature type="domain" description="Core-binding (CB)" evidence="7">
    <location>
        <begin position="102"/>
        <end position="187"/>
    </location>
</feature>
<dbReference type="InterPro" id="IPR010998">
    <property type="entry name" value="Integrase_recombinase_N"/>
</dbReference>
<proteinExistence type="inferred from homology"/>
<name>A0ABY4C4D9_9MICO</name>
<feature type="domain" description="Core-binding (CB)" evidence="7">
    <location>
        <begin position="10"/>
        <end position="86"/>
    </location>
</feature>
<evidence type="ECO:0000256" key="4">
    <source>
        <dbReference type="PROSITE-ProRule" id="PRU01248"/>
    </source>
</evidence>
<keyword evidence="3" id="KW-0233">DNA recombination</keyword>
<dbReference type="PANTHER" id="PTHR30349">
    <property type="entry name" value="PHAGE INTEGRASE-RELATED"/>
    <property type="match status" value="1"/>
</dbReference>
<sequence length="478" mass="53061">MTDANPEPGDPWADALATYLGSLDRLSDSTRAVLGRRLRRIAADLGGTPWEVDRDRLADWLAHAPGSPATAKAYRGAARGFFTWAHSAGLLETNPMPARPSPSRYRKADRWNDTIALFMTAQRAAGIADGTIANRVKHVRRFAEDTELGPFDPVHEQVVAWLETASASRSRRAALRTSLRAFYRWAHNTGRILVDPTDEPDARRRRRPIPETWAAHLHAFVVFQQAIGKPSTTIALRRYQLAHLARDHASIDPFAMTLDDLAVWMHGRTWANETRRSVRSTLRAFYRWAEDTGRIDDNPASKLPPIQSPPPRPRPATADEYRAALERGDERTSLAIRLAAELGMRCAEVAVVHSADLIGSHAAGYSLVVHGKGSKERIIPVTNGLAAVLRDRGEGYLFPGQDHGHISPAYLSRIVSRLLPVGVTMHALRHRFATLAYNIDRDVFTVQQLLGHASPTTTQRYVLVDDSAKRRLIQALAG</sequence>
<dbReference type="PROSITE" id="PS51900">
    <property type="entry name" value="CB"/>
    <property type="match status" value="2"/>
</dbReference>
<dbReference type="EMBL" id="CP094528">
    <property type="protein sequence ID" value="UOE45287.1"/>
    <property type="molecule type" value="Genomic_DNA"/>
</dbReference>
<dbReference type="InterPro" id="IPR002104">
    <property type="entry name" value="Integrase_catalytic"/>
</dbReference>
<dbReference type="PANTHER" id="PTHR30349:SF64">
    <property type="entry name" value="PROPHAGE INTEGRASE INTD-RELATED"/>
    <property type="match status" value="1"/>
</dbReference>
<dbReference type="Proteomes" id="UP000832097">
    <property type="component" value="Chromosome"/>
</dbReference>
<evidence type="ECO:0000259" key="7">
    <source>
        <dbReference type="PROSITE" id="PS51900"/>
    </source>
</evidence>
<dbReference type="Pfam" id="PF00589">
    <property type="entry name" value="Phage_integrase"/>
    <property type="match status" value="1"/>
</dbReference>
<dbReference type="SUPFAM" id="SSF56349">
    <property type="entry name" value="DNA breaking-rejoining enzymes"/>
    <property type="match status" value="2"/>
</dbReference>
<evidence type="ECO:0000256" key="1">
    <source>
        <dbReference type="ARBA" id="ARBA00008857"/>
    </source>
</evidence>
<feature type="domain" description="Tyr recombinase" evidence="6">
    <location>
        <begin position="311"/>
        <end position="474"/>
    </location>
</feature>
<dbReference type="InterPro" id="IPR011010">
    <property type="entry name" value="DNA_brk_join_enz"/>
</dbReference>
<comment type="similarity">
    <text evidence="1">Belongs to the 'phage' integrase family.</text>
</comment>
<dbReference type="RefSeq" id="WP_243557751.1">
    <property type="nucleotide sequence ID" value="NZ_CP094528.1"/>
</dbReference>
<keyword evidence="2 4" id="KW-0238">DNA-binding</keyword>